<keyword evidence="2" id="KW-1185">Reference proteome</keyword>
<evidence type="ECO:0000313" key="2">
    <source>
        <dbReference type="Proteomes" id="UP000326396"/>
    </source>
</evidence>
<name>A0A5N6PBB7_9ASTR</name>
<sequence>MDWLKERESLEVVNGGFGDGEIIKKAKLKSSRNEDESIPGAKVCLTKKQVILSRKLVELKATFLQYREVLCDTVCITGKKCQFHNCKAIEEENTFLPHHMPSYNLGLTQKWADIRPGAIWLQQAIILLQEVVAESCNLRRH</sequence>
<dbReference type="EMBL" id="SZYD01000005">
    <property type="protein sequence ID" value="KAD6118792.1"/>
    <property type="molecule type" value="Genomic_DNA"/>
</dbReference>
<organism evidence="1 2">
    <name type="scientific">Mikania micrantha</name>
    <name type="common">bitter vine</name>
    <dbReference type="NCBI Taxonomy" id="192012"/>
    <lineage>
        <taxon>Eukaryota</taxon>
        <taxon>Viridiplantae</taxon>
        <taxon>Streptophyta</taxon>
        <taxon>Embryophyta</taxon>
        <taxon>Tracheophyta</taxon>
        <taxon>Spermatophyta</taxon>
        <taxon>Magnoliopsida</taxon>
        <taxon>eudicotyledons</taxon>
        <taxon>Gunneridae</taxon>
        <taxon>Pentapetalae</taxon>
        <taxon>asterids</taxon>
        <taxon>campanulids</taxon>
        <taxon>Asterales</taxon>
        <taxon>Asteraceae</taxon>
        <taxon>Asteroideae</taxon>
        <taxon>Heliantheae alliance</taxon>
        <taxon>Eupatorieae</taxon>
        <taxon>Mikania</taxon>
    </lineage>
</organism>
<proteinExistence type="predicted"/>
<reference evidence="1 2" key="1">
    <citation type="submission" date="2019-05" db="EMBL/GenBank/DDBJ databases">
        <title>Mikania micrantha, genome provides insights into the molecular mechanism of rapid growth.</title>
        <authorList>
            <person name="Liu B."/>
        </authorList>
    </citation>
    <scope>NUCLEOTIDE SEQUENCE [LARGE SCALE GENOMIC DNA]</scope>
    <source>
        <strain evidence="1">NLD-2019</strain>
        <tissue evidence="1">Leaf</tissue>
    </source>
</reference>
<gene>
    <name evidence="1" type="ORF">E3N88_10063</name>
</gene>
<evidence type="ECO:0000313" key="1">
    <source>
        <dbReference type="EMBL" id="KAD6118792.1"/>
    </source>
</evidence>
<dbReference type="AlphaFoldDB" id="A0A5N6PBB7"/>
<accession>A0A5N6PBB7</accession>
<protein>
    <submittedName>
        <fullName evidence="1">Uncharacterized protein</fullName>
    </submittedName>
</protein>
<comment type="caution">
    <text evidence="1">The sequence shown here is derived from an EMBL/GenBank/DDBJ whole genome shotgun (WGS) entry which is preliminary data.</text>
</comment>
<dbReference type="Proteomes" id="UP000326396">
    <property type="component" value="Linkage Group LG13"/>
</dbReference>